<dbReference type="AlphaFoldDB" id="A0A9P8WHG1"/>
<accession>A0A9P8WHG1</accession>
<feature type="compositionally biased region" description="Polar residues" evidence="1">
    <location>
        <begin position="1"/>
        <end position="12"/>
    </location>
</feature>
<reference evidence="2 3" key="1">
    <citation type="journal article" date="2021" name="Nat. Commun.">
        <title>Genetic determinants of endophytism in the Arabidopsis root mycobiome.</title>
        <authorList>
            <person name="Mesny F."/>
            <person name="Miyauchi S."/>
            <person name="Thiergart T."/>
            <person name="Pickel B."/>
            <person name="Atanasova L."/>
            <person name="Karlsson M."/>
            <person name="Huettel B."/>
            <person name="Barry K.W."/>
            <person name="Haridas S."/>
            <person name="Chen C."/>
            <person name="Bauer D."/>
            <person name="Andreopoulos W."/>
            <person name="Pangilinan J."/>
            <person name="LaButti K."/>
            <person name="Riley R."/>
            <person name="Lipzen A."/>
            <person name="Clum A."/>
            <person name="Drula E."/>
            <person name="Henrissat B."/>
            <person name="Kohler A."/>
            <person name="Grigoriev I.V."/>
            <person name="Martin F.M."/>
            <person name="Hacquard S."/>
        </authorList>
    </citation>
    <scope>NUCLEOTIDE SEQUENCE [LARGE SCALE GENOMIC DNA]</scope>
    <source>
        <strain evidence="2 3">MPI-CAGE-CH-0241</strain>
    </source>
</reference>
<gene>
    <name evidence="2" type="ORF">B0T10DRAFT_12802</name>
</gene>
<feature type="region of interest" description="Disordered" evidence="1">
    <location>
        <begin position="350"/>
        <end position="374"/>
    </location>
</feature>
<feature type="compositionally biased region" description="Polar residues" evidence="1">
    <location>
        <begin position="685"/>
        <end position="701"/>
    </location>
</feature>
<proteinExistence type="predicted"/>
<feature type="region of interest" description="Disordered" evidence="1">
    <location>
        <begin position="245"/>
        <end position="280"/>
    </location>
</feature>
<feature type="compositionally biased region" description="Basic and acidic residues" evidence="1">
    <location>
        <begin position="715"/>
        <end position="739"/>
    </location>
</feature>
<feature type="compositionally biased region" description="Pro residues" evidence="1">
    <location>
        <begin position="13"/>
        <end position="29"/>
    </location>
</feature>
<organism evidence="2 3">
    <name type="scientific">Thelonectria olida</name>
    <dbReference type="NCBI Taxonomy" id="1576542"/>
    <lineage>
        <taxon>Eukaryota</taxon>
        <taxon>Fungi</taxon>
        <taxon>Dikarya</taxon>
        <taxon>Ascomycota</taxon>
        <taxon>Pezizomycotina</taxon>
        <taxon>Sordariomycetes</taxon>
        <taxon>Hypocreomycetidae</taxon>
        <taxon>Hypocreales</taxon>
        <taxon>Nectriaceae</taxon>
        <taxon>Thelonectria</taxon>
    </lineage>
</organism>
<dbReference type="Proteomes" id="UP000777438">
    <property type="component" value="Unassembled WGS sequence"/>
</dbReference>
<comment type="caution">
    <text evidence="2">The sequence shown here is derived from an EMBL/GenBank/DDBJ whole genome shotgun (WGS) entry which is preliminary data.</text>
</comment>
<keyword evidence="3" id="KW-1185">Reference proteome</keyword>
<dbReference type="EMBL" id="JAGPYM010000001">
    <property type="protein sequence ID" value="KAH6900000.1"/>
    <property type="molecule type" value="Genomic_DNA"/>
</dbReference>
<evidence type="ECO:0000313" key="2">
    <source>
        <dbReference type="EMBL" id="KAH6900000.1"/>
    </source>
</evidence>
<feature type="region of interest" description="Disordered" evidence="1">
    <location>
        <begin position="636"/>
        <end position="739"/>
    </location>
</feature>
<evidence type="ECO:0000256" key="1">
    <source>
        <dbReference type="SAM" id="MobiDB-lite"/>
    </source>
</evidence>
<evidence type="ECO:0000313" key="3">
    <source>
        <dbReference type="Proteomes" id="UP000777438"/>
    </source>
</evidence>
<dbReference type="OrthoDB" id="4161595at2759"/>
<name>A0A9P8WHG1_9HYPO</name>
<sequence length="739" mass="81486">MNIASMLNLSTGPSPPESIPKDVTPPLPPRAGFTTPSSLPTPSPECQPAKQASSFKDNRVRTPWDAGGYSLPRDGAPQYQRSSFPFRPAVEPMETPAYSAPTPGGHSRHSSIALVESPMTMAAPSVPAPFSNPRQARRMHSTSDVQQDVWMRRSSYCEPRPQPEARRASLWTEHGVSLPVGLGSSPRHQVSDSRSSFSSLCSSTFSGGHSRFSSMSTVGSHQVSSVAAEMPLLESKLEQLPSLTSTPEYAEHREPSPRLPPLPQYNAMPPRAPSLPRGSPSDCVLEARAIKRKRSRLSIDQSHSSLRSSVLHPLERIHKRTISAPNPPQISSSPFARTSSYLPPITPESLEPVLPPPHLTMPRGPRSVSRGRRASRADISPIGIPASRSVGPIDRTVANADRSPAPPIQALSAPIASSSDFQSRFLHTCARFGLSANNPLRGGDICMHVDNCNTGSVPRKVISHLFGRNKVCTRRIPERAWVCMCRKHYQRIRYRKGAEFSMTQIDLVYEQIARMIFWSQGLEKNGGPNVEGIYIRSWTFSIRKRELRRLVESNGQDPLPRWIIQSLGEGKTHEDILNVVERLHHDIQQGVLRDVPPVEFLPDVVDAYTQRAAHSPNTIKREGSDDLEMHDVTQSSELLGDDEGSPFSKDTSPLEPVEEEHIDYRSSGEGSLSPSASAISEDTQRPPTSIGNHQRQHSGSQDYAPRSQMDYAQPDDGHNSHPEYDRVSNDDRRPLGASL</sequence>
<protein>
    <submittedName>
        <fullName evidence="2">Uncharacterized protein</fullName>
    </submittedName>
</protein>
<feature type="region of interest" description="Disordered" evidence="1">
    <location>
        <begin position="1"/>
        <end position="83"/>
    </location>
</feature>
<feature type="compositionally biased region" description="Low complexity" evidence="1">
    <location>
        <begin position="667"/>
        <end position="678"/>
    </location>
</feature>